<dbReference type="GO" id="GO:0032259">
    <property type="term" value="P:methylation"/>
    <property type="evidence" value="ECO:0007669"/>
    <property type="project" value="UniProtKB-KW"/>
</dbReference>
<dbReference type="Proteomes" id="UP001501495">
    <property type="component" value="Unassembled WGS sequence"/>
</dbReference>
<evidence type="ECO:0000259" key="1">
    <source>
        <dbReference type="Pfam" id="PF08241"/>
    </source>
</evidence>
<sequence length="233" mass="25141">MPSLPRIPSVPAVKIPRLLGSWGEDPLWGTFYDWTVEHRRLGGAVWFAGLQSDLGRLYAATEEIGRQPADARILDVPCGGGVALRGLRPDQQVSYVAADLDPRMLERTLANARRRGLAHLVRAERADVGAMPFADASFDLVVSFTGLHCFPDPRQAIREMARVLKPGGRVTGSAVLEDTGLRFTALREGGRLAGLIGPGCSSTEVRAWFAEDGVDVRVDLSGALGYFTGTKDA</sequence>
<keyword evidence="2" id="KW-0489">Methyltransferase</keyword>
<dbReference type="Gene3D" id="3.40.50.150">
    <property type="entry name" value="Vaccinia Virus protein VP39"/>
    <property type="match status" value="1"/>
</dbReference>
<dbReference type="CDD" id="cd02440">
    <property type="entry name" value="AdoMet_MTases"/>
    <property type="match status" value="1"/>
</dbReference>
<reference evidence="3" key="1">
    <citation type="journal article" date="2019" name="Int. J. Syst. Evol. Microbiol.">
        <title>The Global Catalogue of Microorganisms (GCM) 10K type strain sequencing project: providing services to taxonomists for standard genome sequencing and annotation.</title>
        <authorList>
            <consortium name="The Broad Institute Genomics Platform"/>
            <consortium name="The Broad Institute Genome Sequencing Center for Infectious Disease"/>
            <person name="Wu L."/>
            <person name="Ma J."/>
        </authorList>
    </citation>
    <scope>NUCLEOTIDE SEQUENCE [LARGE SCALE GENOMIC DNA]</scope>
    <source>
        <strain evidence="3">JCM 16703</strain>
    </source>
</reference>
<dbReference type="SUPFAM" id="SSF53335">
    <property type="entry name" value="S-adenosyl-L-methionine-dependent methyltransferases"/>
    <property type="match status" value="1"/>
</dbReference>
<dbReference type="PANTHER" id="PTHR43591">
    <property type="entry name" value="METHYLTRANSFERASE"/>
    <property type="match status" value="1"/>
</dbReference>
<name>A0ABP7XEM2_9ACTN</name>
<keyword evidence="2" id="KW-0808">Transferase</keyword>
<protein>
    <submittedName>
        <fullName evidence="2">Class I SAM-dependent methyltransferase</fullName>
    </submittedName>
</protein>
<dbReference type="RefSeq" id="WP_344731833.1">
    <property type="nucleotide sequence ID" value="NZ_BAAAZH010000006.1"/>
</dbReference>
<dbReference type="Pfam" id="PF08241">
    <property type="entry name" value="Methyltransf_11"/>
    <property type="match status" value="1"/>
</dbReference>
<evidence type="ECO:0000313" key="2">
    <source>
        <dbReference type="EMBL" id="GAA4111277.1"/>
    </source>
</evidence>
<comment type="caution">
    <text evidence="2">The sequence shown here is derived from an EMBL/GenBank/DDBJ whole genome shotgun (WGS) entry which is preliminary data.</text>
</comment>
<evidence type="ECO:0000313" key="3">
    <source>
        <dbReference type="Proteomes" id="UP001501495"/>
    </source>
</evidence>
<dbReference type="InterPro" id="IPR013216">
    <property type="entry name" value="Methyltransf_11"/>
</dbReference>
<accession>A0ABP7XEM2</accession>
<gene>
    <name evidence="2" type="ORF">GCM10022215_06980</name>
</gene>
<dbReference type="InterPro" id="IPR029063">
    <property type="entry name" value="SAM-dependent_MTases_sf"/>
</dbReference>
<keyword evidence="3" id="KW-1185">Reference proteome</keyword>
<dbReference type="EMBL" id="BAAAZH010000006">
    <property type="protein sequence ID" value="GAA4111277.1"/>
    <property type="molecule type" value="Genomic_DNA"/>
</dbReference>
<organism evidence="2 3">
    <name type="scientific">Nocardioides fonticola</name>
    <dbReference type="NCBI Taxonomy" id="450363"/>
    <lineage>
        <taxon>Bacteria</taxon>
        <taxon>Bacillati</taxon>
        <taxon>Actinomycetota</taxon>
        <taxon>Actinomycetes</taxon>
        <taxon>Propionibacteriales</taxon>
        <taxon>Nocardioidaceae</taxon>
        <taxon>Nocardioides</taxon>
    </lineage>
</organism>
<proteinExistence type="predicted"/>
<dbReference type="GO" id="GO:0008168">
    <property type="term" value="F:methyltransferase activity"/>
    <property type="evidence" value="ECO:0007669"/>
    <property type="project" value="UniProtKB-KW"/>
</dbReference>
<feature type="domain" description="Methyltransferase type 11" evidence="1">
    <location>
        <begin position="74"/>
        <end position="170"/>
    </location>
</feature>